<comment type="caution">
    <text evidence="3">The sequence shown here is derived from an EMBL/GenBank/DDBJ whole genome shotgun (WGS) entry which is preliminary data.</text>
</comment>
<dbReference type="EMBL" id="CAJHCQ010000006">
    <property type="protein sequence ID" value="CAD6533852.1"/>
    <property type="molecule type" value="Genomic_DNA"/>
</dbReference>
<protein>
    <submittedName>
        <fullName evidence="3">Isochorismatase family protein YecD</fullName>
        <ecNumber evidence="3">3.-.-.-</ecNumber>
    </submittedName>
</protein>
<dbReference type="PANTHER" id="PTHR43540">
    <property type="entry name" value="PEROXYUREIDOACRYLATE/UREIDOACRYLATE AMIDOHYDROLASE-RELATED"/>
    <property type="match status" value="1"/>
</dbReference>
<reference evidence="3 4" key="1">
    <citation type="submission" date="2020-10" db="EMBL/GenBank/DDBJ databases">
        <authorList>
            <person name="Peeters C."/>
        </authorList>
    </citation>
    <scope>NUCLEOTIDE SEQUENCE [LARGE SCALE GENOMIC DNA]</scope>
    <source>
        <strain evidence="3 4">LMG 27952</strain>
    </source>
</reference>
<accession>A0ABN7HTD2</accession>
<dbReference type="InterPro" id="IPR050272">
    <property type="entry name" value="Isochorismatase-like_hydrls"/>
</dbReference>
<dbReference type="GO" id="GO:0016787">
    <property type="term" value="F:hydrolase activity"/>
    <property type="evidence" value="ECO:0007669"/>
    <property type="project" value="UniProtKB-KW"/>
</dbReference>
<gene>
    <name evidence="3" type="primary">yecD_2</name>
    <name evidence="3" type="ORF">LMG27952_02838</name>
</gene>
<dbReference type="InterPro" id="IPR036380">
    <property type="entry name" value="Isochorismatase-like_sf"/>
</dbReference>
<dbReference type="RefSeq" id="WP_201696553.1">
    <property type="nucleotide sequence ID" value="NZ_CAJHCQ010000006.1"/>
</dbReference>
<dbReference type="PANTHER" id="PTHR43540:SF1">
    <property type="entry name" value="ISOCHORISMATASE HYDROLASE"/>
    <property type="match status" value="1"/>
</dbReference>
<dbReference type="EC" id="3.-.-.-" evidence="3"/>
<evidence type="ECO:0000259" key="2">
    <source>
        <dbReference type="Pfam" id="PF00857"/>
    </source>
</evidence>
<organism evidence="3 4">
    <name type="scientific">Paraburkholderia hiiakae</name>
    <dbReference type="NCBI Taxonomy" id="1081782"/>
    <lineage>
        <taxon>Bacteria</taxon>
        <taxon>Pseudomonadati</taxon>
        <taxon>Pseudomonadota</taxon>
        <taxon>Betaproteobacteria</taxon>
        <taxon>Burkholderiales</taxon>
        <taxon>Burkholderiaceae</taxon>
        <taxon>Paraburkholderia</taxon>
    </lineage>
</organism>
<dbReference type="SUPFAM" id="SSF52499">
    <property type="entry name" value="Isochorismatase-like hydrolases"/>
    <property type="match status" value="1"/>
</dbReference>
<keyword evidence="1 3" id="KW-0378">Hydrolase</keyword>
<dbReference type="InterPro" id="IPR000868">
    <property type="entry name" value="Isochorismatase-like_dom"/>
</dbReference>
<dbReference type="Gene3D" id="3.40.50.850">
    <property type="entry name" value="Isochorismatase-like"/>
    <property type="match status" value="1"/>
</dbReference>
<dbReference type="Pfam" id="PF00857">
    <property type="entry name" value="Isochorismatase"/>
    <property type="match status" value="1"/>
</dbReference>
<sequence>MSKTVYLVLDMQNDLVHADGANGASPLGEQVRQRDIITRTAHALERARAASALVGFVRVGFSAHYQECPPNSPVFSGAPKAGLFQLGTWGTDIHSGLPVRDADLQIVKHRVSPFYSTTLEAQLRAQGVTRIVCSGVSTQAVVQATVRDAHDRDYEIVVLEDCCAAYSAQEHQNSIESIRRFCRVETSESIAFG</sequence>
<feature type="domain" description="Isochorismatase-like" evidence="2">
    <location>
        <begin position="5"/>
        <end position="188"/>
    </location>
</feature>
<evidence type="ECO:0000313" key="4">
    <source>
        <dbReference type="Proteomes" id="UP000656319"/>
    </source>
</evidence>
<dbReference type="Proteomes" id="UP000656319">
    <property type="component" value="Unassembled WGS sequence"/>
</dbReference>
<evidence type="ECO:0000256" key="1">
    <source>
        <dbReference type="ARBA" id="ARBA00022801"/>
    </source>
</evidence>
<keyword evidence="4" id="KW-1185">Reference proteome</keyword>
<name>A0ABN7HTD2_9BURK</name>
<dbReference type="CDD" id="cd00431">
    <property type="entry name" value="cysteine_hydrolases"/>
    <property type="match status" value="1"/>
</dbReference>
<proteinExistence type="predicted"/>
<evidence type="ECO:0000313" key="3">
    <source>
        <dbReference type="EMBL" id="CAD6533852.1"/>
    </source>
</evidence>